<dbReference type="NCBIfam" id="TIGR00125">
    <property type="entry name" value="cyt_tran_rel"/>
    <property type="match status" value="1"/>
</dbReference>
<evidence type="ECO:0000256" key="9">
    <source>
        <dbReference type="ARBA" id="ARBA00023027"/>
    </source>
</evidence>
<keyword evidence="4 11" id="KW-0662">Pyridine nucleotide biosynthesis</keyword>
<dbReference type="Proteomes" id="UP001296967">
    <property type="component" value="Unassembled WGS sequence"/>
</dbReference>
<comment type="function">
    <text evidence="1 11">Catalyzes the reversible adenylation of nicotinate mononucleotide (NaMN) to nicotinic acid adenine dinucleotide (NaAD).</text>
</comment>
<dbReference type="NCBIfam" id="NF000839">
    <property type="entry name" value="PRK00071.1-1"/>
    <property type="match status" value="1"/>
</dbReference>
<dbReference type="CDD" id="cd02165">
    <property type="entry name" value="NMNAT"/>
    <property type="match status" value="1"/>
</dbReference>
<proteinExistence type="inferred from homology"/>
<dbReference type="EMBL" id="NHSF01000008">
    <property type="protein sequence ID" value="MBK5929118.1"/>
    <property type="molecule type" value="Genomic_DNA"/>
</dbReference>
<evidence type="ECO:0000256" key="6">
    <source>
        <dbReference type="ARBA" id="ARBA00022695"/>
    </source>
</evidence>
<dbReference type="EC" id="2.7.7.18" evidence="11"/>
<keyword evidence="6 11" id="KW-0548">Nucleotidyltransferase</keyword>
<keyword evidence="9 11" id="KW-0520">NAD</keyword>
<dbReference type="PANTHER" id="PTHR39321">
    <property type="entry name" value="NICOTINATE-NUCLEOTIDE ADENYLYLTRANSFERASE-RELATED"/>
    <property type="match status" value="1"/>
</dbReference>
<evidence type="ECO:0000313" key="14">
    <source>
        <dbReference type="Proteomes" id="UP001296967"/>
    </source>
</evidence>
<dbReference type="PANTHER" id="PTHR39321:SF3">
    <property type="entry name" value="PHOSPHOPANTETHEINE ADENYLYLTRANSFERASE"/>
    <property type="match status" value="1"/>
</dbReference>
<evidence type="ECO:0000313" key="13">
    <source>
        <dbReference type="EMBL" id="MBK5929118.1"/>
    </source>
</evidence>
<evidence type="ECO:0000256" key="4">
    <source>
        <dbReference type="ARBA" id="ARBA00022642"/>
    </source>
</evidence>
<evidence type="ECO:0000256" key="5">
    <source>
        <dbReference type="ARBA" id="ARBA00022679"/>
    </source>
</evidence>
<keyword evidence="7 11" id="KW-0547">Nucleotide-binding</keyword>
<comment type="similarity">
    <text evidence="3 11">Belongs to the NadD family.</text>
</comment>
<comment type="catalytic activity">
    <reaction evidence="10 11">
        <text>nicotinate beta-D-ribonucleotide + ATP + H(+) = deamido-NAD(+) + diphosphate</text>
        <dbReference type="Rhea" id="RHEA:22860"/>
        <dbReference type="ChEBI" id="CHEBI:15378"/>
        <dbReference type="ChEBI" id="CHEBI:30616"/>
        <dbReference type="ChEBI" id="CHEBI:33019"/>
        <dbReference type="ChEBI" id="CHEBI:57502"/>
        <dbReference type="ChEBI" id="CHEBI:58437"/>
        <dbReference type="EC" id="2.7.7.18"/>
    </reaction>
</comment>
<dbReference type="InterPro" id="IPR005248">
    <property type="entry name" value="NadD/NMNAT"/>
</dbReference>
<gene>
    <name evidence="11" type="primary">nadD</name>
    <name evidence="13" type="ORF">CCR82_00845</name>
</gene>
<dbReference type="RefSeq" id="WP_201243308.1">
    <property type="nucleotide sequence ID" value="NZ_NHSF01000008.1"/>
</dbReference>
<dbReference type="AlphaFoldDB" id="A0AAJ0UCQ3"/>
<evidence type="ECO:0000256" key="7">
    <source>
        <dbReference type="ARBA" id="ARBA00022741"/>
    </source>
</evidence>
<evidence type="ECO:0000256" key="2">
    <source>
        <dbReference type="ARBA" id="ARBA00005019"/>
    </source>
</evidence>
<dbReference type="GO" id="GO:0009435">
    <property type="term" value="P:NAD+ biosynthetic process"/>
    <property type="evidence" value="ECO:0007669"/>
    <property type="project" value="UniProtKB-UniRule"/>
</dbReference>
<evidence type="ECO:0000256" key="10">
    <source>
        <dbReference type="ARBA" id="ARBA00048721"/>
    </source>
</evidence>
<sequence length="215" mass="23883">MIGLFGGTFDPVHHGHLRVALDVIQHLDLAQLRLLPLAAAVHRRQPIASPQQRMAMLQAAVHDEPLLMADDRELTRGGPSYTIDTLCSFREELGATAPLCLLVGADAFVGLSDWHRPLDILERAHLIVMQRPGAPTARDAWLRDQVEQRRTDDPTVLRDHAGGHIYFQTVTQLDISATRIRRLLAQGMSPRYLLPDAVLAMAREHSCYAVQQASA</sequence>
<dbReference type="InterPro" id="IPR014729">
    <property type="entry name" value="Rossmann-like_a/b/a_fold"/>
</dbReference>
<reference evidence="13" key="1">
    <citation type="submission" date="2017-05" db="EMBL/GenBank/DDBJ databases">
        <authorList>
            <person name="Imhoff J.F."/>
            <person name="Rahn T."/>
            <person name="Kuenzel S."/>
            <person name="Neulinger S.C."/>
        </authorList>
    </citation>
    <scope>NUCLEOTIDE SEQUENCE</scope>
    <source>
        <strain evidence="13">DSM 4395</strain>
    </source>
</reference>
<dbReference type="Gene3D" id="3.40.50.620">
    <property type="entry name" value="HUPs"/>
    <property type="match status" value="1"/>
</dbReference>
<keyword evidence="8 11" id="KW-0067">ATP-binding</keyword>
<organism evidence="13 14">
    <name type="scientific">Halochromatium salexigens</name>
    <name type="common">Chromatium salexigens</name>
    <dbReference type="NCBI Taxonomy" id="49447"/>
    <lineage>
        <taxon>Bacteria</taxon>
        <taxon>Pseudomonadati</taxon>
        <taxon>Pseudomonadota</taxon>
        <taxon>Gammaproteobacteria</taxon>
        <taxon>Chromatiales</taxon>
        <taxon>Chromatiaceae</taxon>
        <taxon>Halochromatium</taxon>
    </lineage>
</organism>
<comment type="caution">
    <text evidence="13">The sequence shown here is derived from an EMBL/GenBank/DDBJ whole genome shotgun (WGS) entry which is preliminary data.</text>
</comment>
<dbReference type="Pfam" id="PF01467">
    <property type="entry name" value="CTP_transf_like"/>
    <property type="match status" value="1"/>
</dbReference>
<evidence type="ECO:0000256" key="11">
    <source>
        <dbReference type="HAMAP-Rule" id="MF_00244"/>
    </source>
</evidence>
<evidence type="ECO:0000256" key="1">
    <source>
        <dbReference type="ARBA" id="ARBA00002324"/>
    </source>
</evidence>
<dbReference type="GO" id="GO:0005524">
    <property type="term" value="F:ATP binding"/>
    <property type="evidence" value="ECO:0007669"/>
    <property type="project" value="UniProtKB-KW"/>
</dbReference>
<dbReference type="HAMAP" id="MF_00244">
    <property type="entry name" value="NaMN_adenylyltr"/>
    <property type="match status" value="1"/>
</dbReference>
<accession>A0AAJ0UCQ3</accession>
<keyword evidence="5 11" id="KW-0808">Transferase</keyword>
<keyword evidence="14" id="KW-1185">Reference proteome</keyword>
<evidence type="ECO:0000256" key="3">
    <source>
        <dbReference type="ARBA" id="ARBA00009014"/>
    </source>
</evidence>
<evidence type="ECO:0000259" key="12">
    <source>
        <dbReference type="Pfam" id="PF01467"/>
    </source>
</evidence>
<protein>
    <recommendedName>
        <fullName evidence="11">Probable nicotinate-nucleotide adenylyltransferase</fullName>
        <ecNumber evidence="11">2.7.7.18</ecNumber>
    </recommendedName>
    <alternativeName>
        <fullName evidence="11">Deamido-NAD(+) diphosphorylase</fullName>
    </alternativeName>
    <alternativeName>
        <fullName evidence="11">Deamido-NAD(+) pyrophosphorylase</fullName>
    </alternativeName>
    <alternativeName>
        <fullName evidence="11">Nicotinate mononucleotide adenylyltransferase</fullName>
        <shortName evidence="11">NaMN adenylyltransferase</shortName>
    </alternativeName>
</protein>
<feature type="domain" description="Cytidyltransferase-like" evidence="12">
    <location>
        <begin position="4"/>
        <end position="182"/>
    </location>
</feature>
<evidence type="ECO:0000256" key="8">
    <source>
        <dbReference type="ARBA" id="ARBA00022840"/>
    </source>
</evidence>
<dbReference type="SUPFAM" id="SSF52374">
    <property type="entry name" value="Nucleotidylyl transferase"/>
    <property type="match status" value="1"/>
</dbReference>
<name>A0AAJ0UCQ3_HALSE</name>
<dbReference type="InterPro" id="IPR004821">
    <property type="entry name" value="Cyt_trans-like"/>
</dbReference>
<dbReference type="GO" id="GO:0004515">
    <property type="term" value="F:nicotinate-nucleotide adenylyltransferase activity"/>
    <property type="evidence" value="ECO:0007669"/>
    <property type="project" value="UniProtKB-UniRule"/>
</dbReference>
<comment type="pathway">
    <text evidence="2 11">Cofactor biosynthesis; NAD(+) biosynthesis; deamido-NAD(+) from nicotinate D-ribonucleotide: step 1/1.</text>
</comment>
<dbReference type="NCBIfam" id="TIGR00482">
    <property type="entry name" value="nicotinate (nicotinamide) nucleotide adenylyltransferase"/>
    <property type="match status" value="1"/>
</dbReference>
<reference evidence="13" key="2">
    <citation type="journal article" date="2020" name="Microorganisms">
        <title>Osmotic Adaptation and Compatible Solute Biosynthesis of Phototrophic Bacteria as Revealed from Genome Analyses.</title>
        <authorList>
            <person name="Imhoff J.F."/>
            <person name="Rahn T."/>
            <person name="Kunzel S."/>
            <person name="Keller A."/>
            <person name="Neulinger S.C."/>
        </authorList>
    </citation>
    <scope>NUCLEOTIDE SEQUENCE</scope>
    <source>
        <strain evidence="13">DSM 4395</strain>
    </source>
</reference>